<protein>
    <recommendedName>
        <fullName evidence="1">CBS domain-containing protein</fullName>
    </recommendedName>
</protein>
<feature type="domain" description="CBS" evidence="1">
    <location>
        <begin position="30"/>
        <end position="87"/>
    </location>
</feature>
<accession>A0A382FBK1</accession>
<evidence type="ECO:0000259" key="1">
    <source>
        <dbReference type="PROSITE" id="PS51371"/>
    </source>
</evidence>
<dbReference type="Pfam" id="PF00483">
    <property type="entry name" value="NTP_transferase"/>
    <property type="match status" value="1"/>
</dbReference>
<proteinExistence type="predicted"/>
<dbReference type="InterPro" id="IPR050486">
    <property type="entry name" value="Mannose-1P_guanyltransferase"/>
</dbReference>
<dbReference type="InterPro" id="IPR046342">
    <property type="entry name" value="CBS_dom_sf"/>
</dbReference>
<dbReference type="Gene3D" id="3.10.580.10">
    <property type="entry name" value="CBS-domain"/>
    <property type="match status" value="1"/>
</dbReference>
<dbReference type="InterPro" id="IPR000644">
    <property type="entry name" value="CBS_dom"/>
</dbReference>
<dbReference type="SUPFAM" id="SSF53448">
    <property type="entry name" value="Nucleotide-diphospho-sugar transferases"/>
    <property type="match status" value="1"/>
</dbReference>
<gene>
    <name evidence="2" type="ORF">METZ01_LOCUS212919</name>
</gene>
<sequence length="314" mass="35597">MKLLGTVTDGDVRRGILSGVDVQSPVTKIMNAEPVLARPNDDRQHILSIMRQDKLRQIPIVDDVGCLLGLETLNELMRVPCWGNMVLLMAGGLGARLQPLTSACPKPMLKVGGRPILETIILNFIEYGFNEFVISLNYKGDMIRDYFSDGRKWGISIQYIEEYEKLGTAGSLRLLSEIKNSYPVIVMNGDVLTKVNFGHLLDFHASHHSKATMGVKEYNFQVPYGVLKLDHHRIVELEEKPVHNFFVNAGIYVLDQDVLKCLPDEERFEMPSLFERLVKTGHHTAAFPIREYWLDIGQPENLKQAQGDFKDVFE</sequence>
<dbReference type="PANTHER" id="PTHR22572">
    <property type="entry name" value="SUGAR-1-PHOSPHATE GUANYL TRANSFERASE"/>
    <property type="match status" value="1"/>
</dbReference>
<organism evidence="2">
    <name type="scientific">marine metagenome</name>
    <dbReference type="NCBI Taxonomy" id="408172"/>
    <lineage>
        <taxon>unclassified sequences</taxon>
        <taxon>metagenomes</taxon>
        <taxon>ecological metagenomes</taxon>
    </lineage>
</organism>
<dbReference type="AlphaFoldDB" id="A0A382FBK1"/>
<name>A0A382FBK1_9ZZZZ</name>
<dbReference type="EMBL" id="UINC01048928">
    <property type="protein sequence ID" value="SVB60065.1"/>
    <property type="molecule type" value="Genomic_DNA"/>
</dbReference>
<dbReference type="InterPro" id="IPR029044">
    <property type="entry name" value="Nucleotide-diphossugar_trans"/>
</dbReference>
<dbReference type="InterPro" id="IPR005835">
    <property type="entry name" value="NTP_transferase_dom"/>
</dbReference>
<evidence type="ECO:0000313" key="2">
    <source>
        <dbReference type="EMBL" id="SVB60065.1"/>
    </source>
</evidence>
<reference evidence="2" key="1">
    <citation type="submission" date="2018-05" db="EMBL/GenBank/DDBJ databases">
        <authorList>
            <person name="Lanie J.A."/>
            <person name="Ng W.-L."/>
            <person name="Kazmierczak K.M."/>
            <person name="Andrzejewski T.M."/>
            <person name="Davidsen T.M."/>
            <person name="Wayne K.J."/>
            <person name="Tettelin H."/>
            <person name="Glass J.I."/>
            <person name="Rusch D."/>
            <person name="Podicherti R."/>
            <person name="Tsui H.-C.T."/>
            <person name="Winkler M.E."/>
        </authorList>
    </citation>
    <scope>NUCLEOTIDE SEQUENCE</scope>
</reference>
<dbReference type="Gene3D" id="3.90.550.10">
    <property type="entry name" value="Spore Coat Polysaccharide Biosynthesis Protein SpsA, Chain A"/>
    <property type="match status" value="1"/>
</dbReference>
<dbReference type="PROSITE" id="PS51371">
    <property type="entry name" value="CBS"/>
    <property type="match status" value="1"/>
</dbReference>
<dbReference type="Pfam" id="PF00571">
    <property type="entry name" value="CBS"/>
    <property type="match status" value="1"/>
</dbReference>
<dbReference type="CDD" id="cd06426">
    <property type="entry name" value="NTP_transferase_like_2"/>
    <property type="match status" value="1"/>
</dbReference>